<proteinExistence type="inferred from homology"/>
<dbReference type="InterPro" id="IPR006015">
    <property type="entry name" value="Universal_stress_UspA"/>
</dbReference>
<dbReference type="EMBL" id="QZMU01000001">
    <property type="protein sequence ID" value="RRQ22692.1"/>
    <property type="molecule type" value="Genomic_DNA"/>
</dbReference>
<evidence type="ECO:0000313" key="4">
    <source>
        <dbReference type="Proteomes" id="UP000287798"/>
    </source>
</evidence>
<dbReference type="CDD" id="cd00293">
    <property type="entry name" value="USP-like"/>
    <property type="match status" value="2"/>
</dbReference>
<dbReference type="PANTHER" id="PTHR46268:SF15">
    <property type="entry name" value="UNIVERSAL STRESS PROTEIN HP_0031"/>
    <property type="match status" value="1"/>
</dbReference>
<accession>A0A426QLP5</accession>
<keyword evidence="4" id="KW-1185">Reference proteome</keyword>
<dbReference type="PANTHER" id="PTHR46268">
    <property type="entry name" value="STRESS RESPONSE PROTEIN NHAX"/>
    <property type="match status" value="1"/>
</dbReference>
<dbReference type="OrthoDB" id="9804721at2"/>
<dbReference type="SUPFAM" id="SSF52402">
    <property type="entry name" value="Adenine nucleotide alpha hydrolases-like"/>
    <property type="match status" value="2"/>
</dbReference>
<dbReference type="Pfam" id="PF00582">
    <property type="entry name" value="Usp"/>
    <property type="match status" value="2"/>
</dbReference>
<dbReference type="InterPro" id="IPR006016">
    <property type="entry name" value="UspA"/>
</dbReference>
<evidence type="ECO:0000259" key="2">
    <source>
        <dbReference type="Pfam" id="PF00582"/>
    </source>
</evidence>
<reference evidence="3 4" key="1">
    <citation type="journal article" date="2010" name="Int. J. Syst. Evol. Microbiol.">
        <title>Thiohalobacter thiocyanaticus gen. nov., sp. nov., a moderately halophilic, sulfur-oxidizing gammaproteobacterium from hypersaline lakes, that utilizes thiocyanate.</title>
        <authorList>
            <person name="Sorokin D.Y."/>
            <person name="Kovaleva O.L."/>
            <person name="Tourova T.P."/>
            <person name="Muyzer G."/>
        </authorList>
    </citation>
    <scope>NUCLEOTIDE SEQUENCE [LARGE SCALE GENOMIC DNA]</scope>
    <source>
        <strain evidence="3 4">Hrh1</strain>
    </source>
</reference>
<feature type="domain" description="UspA" evidence="2">
    <location>
        <begin position="2"/>
        <end position="152"/>
    </location>
</feature>
<protein>
    <submittedName>
        <fullName evidence="3">Universal stress protein</fullName>
    </submittedName>
</protein>
<dbReference type="Proteomes" id="UP000287798">
    <property type="component" value="Unassembled WGS sequence"/>
</dbReference>
<comment type="similarity">
    <text evidence="1">Belongs to the universal stress protein A family.</text>
</comment>
<name>A0A426QLP5_9GAMM</name>
<dbReference type="RefSeq" id="WP_125182032.1">
    <property type="nucleotide sequence ID" value="NZ_QZMU01000001.1"/>
</dbReference>
<sequence>MTNVITCIDGTDVSAAVCDYGAWASLRLGAPLEFLHVLEKSEFPEQRNLSGNIGLGSREALLEELAALDEQRGRLALEQGKLMLEAAVARASAQGVEHPTSRQRHGSLVETLAEMEDTIRLLVMGKHDENLGEHVGSRLESVVRTMHRPILITTAQFTPPQRVMLAFDGSATTRKGVEMVASSPLFRGLPCHVIMIGSDSEANREQLAWAQGILERAGFEAPTALLGGEVERQLCDYRAAHDIDLLVMGAYGHSVIRRFLVGSTTTSVMRNASVPVLLLR</sequence>
<gene>
    <name evidence="3" type="ORF">D6C00_12645</name>
</gene>
<dbReference type="Gene3D" id="3.40.50.12370">
    <property type="match status" value="1"/>
</dbReference>
<comment type="caution">
    <text evidence="3">The sequence shown here is derived from an EMBL/GenBank/DDBJ whole genome shotgun (WGS) entry which is preliminary data.</text>
</comment>
<feature type="domain" description="UspA" evidence="2">
    <location>
        <begin position="163"/>
        <end position="280"/>
    </location>
</feature>
<organism evidence="3 4">
    <name type="scientific">Thiohalobacter thiocyanaticus</name>
    <dbReference type="NCBI Taxonomy" id="585455"/>
    <lineage>
        <taxon>Bacteria</taxon>
        <taxon>Pseudomonadati</taxon>
        <taxon>Pseudomonadota</taxon>
        <taxon>Gammaproteobacteria</taxon>
        <taxon>Thiohalobacterales</taxon>
        <taxon>Thiohalobacteraceae</taxon>
        <taxon>Thiohalobacter</taxon>
    </lineage>
</organism>
<evidence type="ECO:0000256" key="1">
    <source>
        <dbReference type="ARBA" id="ARBA00008791"/>
    </source>
</evidence>
<dbReference type="PRINTS" id="PR01438">
    <property type="entry name" value="UNVRSLSTRESS"/>
</dbReference>
<dbReference type="AlphaFoldDB" id="A0A426QLP5"/>
<evidence type="ECO:0000313" key="3">
    <source>
        <dbReference type="EMBL" id="RRQ22692.1"/>
    </source>
</evidence>